<feature type="domain" description="ABC transmembrane type-1" evidence="8">
    <location>
        <begin position="39"/>
        <end position="248"/>
    </location>
</feature>
<keyword evidence="2" id="KW-0813">Transport</keyword>
<dbReference type="CDD" id="cd06261">
    <property type="entry name" value="TM_PBP2"/>
    <property type="match status" value="1"/>
</dbReference>
<dbReference type="GO" id="GO:0005886">
    <property type="term" value="C:plasma membrane"/>
    <property type="evidence" value="ECO:0007669"/>
    <property type="project" value="UniProtKB-SubCell"/>
</dbReference>
<evidence type="ECO:0000256" key="5">
    <source>
        <dbReference type="ARBA" id="ARBA00022989"/>
    </source>
</evidence>
<dbReference type="PROSITE" id="PS50928">
    <property type="entry name" value="ABC_TM1"/>
    <property type="match status" value="1"/>
</dbReference>
<evidence type="ECO:0000256" key="7">
    <source>
        <dbReference type="SAM" id="Phobius"/>
    </source>
</evidence>
<organism evidence="9">
    <name type="scientific">marine sediment metagenome</name>
    <dbReference type="NCBI Taxonomy" id="412755"/>
    <lineage>
        <taxon>unclassified sequences</taxon>
        <taxon>metagenomes</taxon>
        <taxon>ecological metagenomes</taxon>
    </lineage>
</organism>
<dbReference type="SUPFAM" id="SSF161098">
    <property type="entry name" value="MetI-like"/>
    <property type="match status" value="1"/>
</dbReference>
<evidence type="ECO:0000313" key="9">
    <source>
        <dbReference type="EMBL" id="GAJ05271.1"/>
    </source>
</evidence>
<evidence type="ECO:0000256" key="2">
    <source>
        <dbReference type="ARBA" id="ARBA00022448"/>
    </source>
</evidence>
<reference evidence="9" key="1">
    <citation type="journal article" date="2014" name="Front. Microbiol.">
        <title>High frequency of phylogenetically diverse reductive dehalogenase-homologous genes in deep subseafloor sedimentary metagenomes.</title>
        <authorList>
            <person name="Kawai M."/>
            <person name="Futagami T."/>
            <person name="Toyoda A."/>
            <person name="Takaki Y."/>
            <person name="Nishi S."/>
            <person name="Hori S."/>
            <person name="Arai W."/>
            <person name="Tsubouchi T."/>
            <person name="Morono Y."/>
            <person name="Uchiyama I."/>
            <person name="Ito T."/>
            <person name="Fujiyama A."/>
            <person name="Inagaki F."/>
            <person name="Takami H."/>
        </authorList>
    </citation>
    <scope>NUCLEOTIDE SEQUENCE</scope>
    <source>
        <strain evidence="9">Expedition CK06-06</strain>
    </source>
</reference>
<evidence type="ECO:0000256" key="1">
    <source>
        <dbReference type="ARBA" id="ARBA00004651"/>
    </source>
</evidence>
<feature type="transmembrane region" description="Helical" evidence="7">
    <location>
        <begin position="225"/>
        <end position="251"/>
    </location>
</feature>
<protein>
    <recommendedName>
        <fullName evidence="8">ABC transmembrane type-1 domain-containing protein</fullName>
    </recommendedName>
</protein>
<dbReference type="EMBL" id="BARW01025134">
    <property type="protein sequence ID" value="GAJ05271.1"/>
    <property type="molecule type" value="Genomic_DNA"/>
</dbReference>
<feature type="transmembrane region" description="Helical" evidence="7">
    <location>
        <begin position="183"/>
        <end position="205"/>
    </location>
</feature>
<feature type="non-terminal residue" evidence="9">
    <location>
        <position position="1"/>
    </location>
</feature>
<feature type="transmembrane region" description="Helical" evidence="7">
    <location>
        <begin position="45"/>
        <end position="66"/>
    </location>
</feature>
<dbReference type="PANTHER" id="PTHR43163:SF6">
    <property type="entry name" value="DIPEPTIDE TRANSPORT SYSTEM PERMEASE PROTEIN DPPB-RELATED"/>
    <property type="match status" value="1"/>
</dbReference>
<gene>
    <name evidence="9" type="ORF">S12H4_41271</name>
</gene>
<keyword evidence="3" id="KW-1003">Cell membrane</keyword>
<dbReference type="InterPro" id="IPR035906">
    <property type="entry name" value="MetI-like_sf"/>
</dbReference>
<feature type="transmembrane region" description="Helical" evidence="7">
    <location>
        <begin position="125"/>
        <end position="144"/>
    </location>
</feature>
<dbReference type="InterPro" id="IPR000515">
    <property type="entry name" value="MetI-like"/>
</dbReference>
<dbReference type="PANTHER" id="PTHR43163">
    <property type="entry name" value="DIPEPTIDE TRANSPORT SYSTEM PERMEASE PROTEIN DPPB-RELATED"/>
    <property type="match status" value="1"/>
</dbReference>
<dbReference type="Pfam" id="PF00528">
    <property type="entry name" value="BPD_transp_1"/>
    <property type="match status" value="1"/>
</dbReference>
<keyword evidence="4 7" id="KW-0812">Transmembrane</keyword>
<feature type="transmembrane region" description="Helical" evidence="7">
    <location>
        <begin position="78"/>
        <end position="105"/>
    </location>
</feature>
<dbReference type="AlphaFoldDB" id="X1UZE5"/>
<evidence type="ECO:0000256" key="3">
    <source>
        <dbReference type="ARBA" id="ARBA00022475"/>
    </source>
</evidence>
<sequence>RWIGVWPRDDGSVSGILQGDLGDSLYKRTPVLDQILGRLPVTFELGLLGVIIGLLIALPIGIYSGLRQDTWGDYLGRSFAIFCIAVPGFWLGTMIIVFPSIWWGYMPPIIYIPLIEDPIGNLQMFIIPAMVLGMALAGGTMRITRTMMLEVLRQDYIRTAWAKGLKEKVVVLRHALKNALIPVISLVGLWLGVVIGGTVIIEQIFCLPGMGLLILNACIKRDYTIVSGALLIFGVGMVFINLIIDLTYGFLDPRIRYR</sequence>
<keyword evidence="5 7" id="KW-1133">Transmembrane helix</keyword>
<keyword evidence="6 7" id="KW-0472">Membrane</keyword>
<evidence type="ECO:0000256" key="4">
    <source>
        <dbReference type="ARBA" id="ARBA00022692"/>
    </source>
</evidence>
<evidence type="ECO:0000256" key="6">
    <source>
        <dbReference type="ARBA" id="ARBA00023136"/>
    </source>
</evidence>
<proteinExistence type="predicted"/>
<evidence type="ECO:0000259" key="8">
    <source>
        <dbReference type="PROSITE" id="PS50928"/>
    </source>
</evidence>
<dbReference type="GO" id="GO:0055085">
    <property type="term" value="P:transmembrane transport"/>
    <property type="evidence" value="ECO:0007669"/>
    <property type="project" value="InterPro"/>
</dbReference>
<accession>X1UZE5</accession>
<comment type="caution">
    <text evidence="9">The sequence shown here is derived from an EMBL/GenBank/DDBJ whole genome shotgun (WGS) entry which is preliminary data.</text>
</comment>
<name>X1UZE5_9ZZZZ</name>
<dbReference type="Gene3D" id="1.10.3720.10">
    <property type="entry name" value="MetI-like"/>
    <property type="match status" value="1"/>
</dbReference>
<comment type="subcellular location">
    <subcellularLocation>
        <location evidence="1">Cell membrane</location>
        <topology evidence="1">Multi-pass membrane protein</topology>
    </subcellularLocation>
</comment>